<feature type="domain" description="AMP-binding enzyme C-terminal" evidence="1">
    <location>
        <begin position="57"/>
        <end position="134"/>
    </location>
</feature>
<dbReference type="InterPro" id="IPR025110">
    <property type="entry name" value="AMP-bd_C"/>
</dbReference>
<evidence type="ECO:0000313" key="3">
    <source>
        <dbReference type="Proteomes" id="UP000008363"/>
    </source>
</evidence>
<dbReference type="eggNOG" id="COG0318">
    <property type="taxonomic scope" value="Bacteria"/>
</dbReference>
<dbReference type="Pfam" id="PF13193">
    <property type="entry name" value="AMP-binding_C"/>
    <property type="match status" value="1"/>
</dbReference>
<protein>
    <submittedName>
        <fullName evidence="2">Putative fatty-acid--CoA ligase</fullName>
    </submittedName>
</protein>
<keyword evidence="2" id="KW-0436">Ligase</keyword>
<reference evidence="2 3" key="1">
    <citation type="submission" date="2012-08" db="EMBL/GenBank/DDBJ databases">
        <title>Whole genome shotgun sequence of Gordonia rhizosphera NBRC 16068.</title>
        <authorList>
            <person name="Takarada H."/>
            <person name="Isaki S."/>
            <person name="Hosoyama A."/>
            <person name="Tsuchikane K."/>
            <person name="Katsumata H."/>
            <person name="Baba S."/>
            <person name="Ohji S."/>
            <person name="Yamazaki S."/>
            <person name="Fujita N."/>
        </authorList>
    </citation>
    <scope>NUCLEOTIDE SEQUENCE [LARGE SCALE GENOMIC DNA]</scope>
    <source>
        <strain evidence="2 3">NBRC 16068</strain>
    </source>
</reference>
<dbReference type="SUPFAM" id="SSF56801">
    <property type="entry name" value="Acetyl-CoA synthetase-like"/>
    <property type="match status" value="1"/>
</dbReference>
<evidence type="ECO:0000313" key="2">
    <source>
        <dbReference type="EMBL" id="GAB92673.1"/>
    </source>
</evidence>
<gene>
    <name evidence="2" type="ORF">GORHZ_186_00440</name>
</gene>
<dbReference type="STRING" id="1108045.GORHZ_186_00440"/>
<dbReference type="EMBL" id="BAHC01000186">
    <property type="protein sequence ID" value="GAB92673.1"/>
    <property type="molecule type" value="Genomic_DNA"/>
</dbReference>
<proteinExistence type="predicted"/>
<dbReference type="Gene3D" id="2.30.38.10">
    <property type="entry name" value="Luciferase, Domain 3"/>
    <property type="match status" value="1"/>
</dbReference>
<dbReference type="PANTHER" id="PTHR43201:SF32">
    <property type="entry name" value="2-SUCCINYLBENZOATE--COA LIGASE, CHLOROPLASTIC_PEROXISOMAL"/>
    <property type="match status" value="1"/>
</dbReference>
<name>K6V8X5_9ACTN</name>
<dbReference type="AlphaFoldDB" id="K6V8X5"/>
<keyword evidence="3" id="KW-1185">Reference proteome</keyword>
<comment type="caution">
    <text evidence="2">The sequence shown here is derived from an EMBL/GenBank/DDBJ whole genome shotgun (WGS) entry which is preliminary data.</text>
</comment>
<dbReference type="GO" id="GO:0006631">
    <property type="term" value="P:fatty acid metabolic process"/>
    <property type="evidence" value="ECO:0007669"/>
    <property type="project" value="TreeGrafter"/>
</dbReference>
<dbReference type="InterPro" id="IPR045851">
    <property type="entry name" value="AMP-bd_C_sf"/>
</dbReference>
<dbReference type="Proteomes" id="UP000008363">
    <property type="component" value="Unassembled WGS sequence"/>
</dbReference>
<accession>K6V8X5</accession>
<dbReference type="RefSeq" id="WP_006337349.1">
    <property type="nucleotide sequence ID" value="NZ_BAHC01000186.1"/>
</dbReference>
<dbReference type="Gene3D" id="3.30.300.30">
    <property type="match status" value="1"/>
</dbReference>
<dbReference type="PANTHER" id="PTHR43201">
    <property type="entry name" value="ACYL-COA SYNTHETASE"/>
    <property type="match status" value="1"/>
</dbReference>
<sequence>MVTTGYLNAPGETARSFDGTWFRTGDLGLVDEHGLVYLVDRQKDVVISAGENISCTEVESAIAASDLFSEVAAFGVPDPRLGERLVVAVTPRTGQTALTADSVRDIARQSMPEFKIPREVIMDMSPIPRNATGKMLKRELRRMYDERNRQGPQ</sequence>
<dbReference type="GO" id="GO:0031956">
    <property type="term" value="F:medium-chain fatty acid-CoA ligase activity"/>
    <property type="evidence" value="ECO:0007669"/>
    <property type="project" value="TreeGrafter"/>
</dbReference>
<evidence type="ECO:0000259" key="1">
    <source>
        <dbReference type="Pfam" id="PF13193"/>
    </source>
</evidence>
<organism evidence="2 3">
    <name type="scientific">Gordonia rhizosphera NBRC 16068</name>
    <dbReference type="NCBI Taxonomy" id="1108045"/>
    <lineage>
        <taxon>Bacteria</taxon>
        <taxon>Bacillati</taxon>
        <taxon>Actinomycetota</taxon>
        <taxon>Actinomycetes</taxon>
        <taxon>Mycobacteriales</taxon>
        <taxon>Gordoniaceae</taxon>
        <taxon>Gordonia</taxon>
    </lineage>
</organism>